<name>A0AAE3M7J7_9BACT</name>
<evidence type="ECO:0000256" key="1">
    <source>
        <dbReference type="SAM" id="Phobius"/>
    </source>
</evidence>
<evidence type="ECO:0008006" key="4">
    <source>
        <dbReference type="Google" id="ProtNLM"/>
    </source>
</evidence>
<keyword evidence="1" id="KW-1133">Transmembrane helix</keyword>
<reference evidence="2" key="1">
    <citation type="submission" date="2022-10" db="EMBL/GenBank/DDBJ databases">
        <authorList>
            <person name="Yu W.X."/>
        </authorList>
    </citation>
    <scope>NUCLEOTIDE SEQUENCE</scope>
    <source>
        <strain evidence="2">AAT</strain>
    </source>
</reference>
<dbReference type="AlphaFoldDB" id="A0AAE3M7J7"/>
<evidence type="ECO:0000313" key="2">
    <source>
        <dbReference type="EMBL" id="MCW3788382.1"/>
    </source>
</evidence>
<proteinExistence type="predicted"/>
<sequence length="100" mass="11823">MKTVRILHRYVGFFLVGIMIIYALSGIVLTYRNSDIFRIKKHIEQTLQPDLKAEELARALKFRYINIEKETEESLFFKDGEYNKKTGIVSYERSEYPAII</sequence>
<evidence type="ECO:0000313" key="3">
    <source>
        <dbReference type="Proteomes" id="UP001209229"/>
    </source>
</evidence>
<accession>A0AAE3M7J7</accession>
<comment type="caution">
    <text evidence="2">The sequence shown here is derived from an EMBL/GenBank/DDBJ whole genome shotgun (WGS) entry which is preliminary data.</text>
</comment>
<feature type="transmembrane region" description="Helical" evidence="1">
    <location>
        <begin position="12"/>
        <end position="31"/>
    </location>
</feature>
<dbReference type="EMBL" id="JAPDPJ010000052">
    <property type="protein sequence ID" value="MCW3788382.1"/>
    <property type="molecule type" value="Genomic_DNA"/>
</dbReference>
<keyword evidence="1" id="KW-0472">Membrane</keyword>
<gene>
    <name evidence="2" type="ORF">OM075_18080</name>
</gene>
<keyword evidence="1" id="KW-0812">Transmembrane</keyword>
<keyword evidence="3" id="KW-1185">Reference proteome</keyword>
<protein>
    <recommendedName>
        <fullName evidence="4">PepSY domain-containing protein</fullName>
    </recommendedName>
</protein>
<organism evidence="2 3">
    <name type="scientific">Plebeiibacterium sediminum</name>
    <dbReference type="NCBI Taxonomy" id="2992112"/>
    <lineage>
        <taxon>Bacteria</taxon>
        <taxon>Pseudomonadati</taxon>
        <taxon>Bacteroidota</taxon>
        <taxon>Bacteroidia</taxon>
        <taxon>Marinilabiliales</taxon>
        <taxon>Marinilabiliaceae</taxon>
        <taxon>Plebeiibacterium</taxon>
    </lineage>
</organism>
<dbReference type="RefSeq" id="WP_301191942.1">
    <property type="nucleotide sequence ID" value="NZ_JAPDPJ010000052.1"/>
</dbReference>
<dbReference type="Proteomes" id="UP001209229">
    <property type="component" value="Unassembled WGS sequence"/>
</dbReference>